<dbReference type="AlphaFoldDB" id="A0A927CW54"/>
<keyword evidence="2" id="KW-1185">Reference proteome</keyword>
<reference evidence="1" key="1">
    <citation type="submission" date="2020-09" db="EMBL/GenBank/DDBJ databases">
        <title>A novel bacterium of genus Paenibacillus, isolated from South China Sea.</title>
        <authorList>
            <person name="Huang H."/>
            <person name="Mo K."/>
            <person name="Hu Y."/>
        </authorList>
    </citation>
    <scope>NUCLEOTIDE SEQUENCE</scope>
    <source>
        <strain evidence="1">IB182493</strain>
    </source>
</reference>
<name>A0A927CW54_9BACL</name>
<dbReference type="Proteomes" id="UP000632125">
    <property type="component" value="Unassembled WGS sequence"/>
</dbReference>
<evidence type="ECO:0000313" key="2">
    <source>
        <dbReference type="Proteomes" id="UP000632125"/>
    </source>
</evidence>
<evidence type="ECO:0000313" key="1">
    <source>
        <dbReference type="EMBL" id="MBD2872936.1"/>
    </source>
</evidence>
<organism evidence="1 2">
    <name type="scientific">Paenibacillus arenilitoris</name>
    <dbReference type="NCBI Taxonomy" id="2772299"/>
    <lineage>
        <taxon>Bacteria</taxon>
        <taxon>Bacillati</taxon>
        <taxon>Bacillota</taxon>
        <taxon>Bacilli</taxon>
        <taxon>Bacillales</taxon>
        <taxon>Paenibacillaceae</taxon>
        <taxon>Paenibacillus</taxon>
    </lineage>
</organism>
<proteinExistence type="predicted"/>
<gene>
    <name evidence="1" type="ORF">IDH41_30690</name>
</gene>
<sequence>MSDNGYDEFYDGLDVDYEPDDPTDDLVCSGCLKDFTCPETEIGFLVPRMSPDGVKKLGVRYYCKPVLQMQKRGVPMDGNLAL</sequence>
<accession>A0A927CW54</accession>
<comment type="caution">
    <text evidence="1">The sequence shown here is derived from an EMBL/GenBank/DDBJ whole genome shotgun (WGS) entry which is preliminary data.</text>
</comment>
<dbReference type="EMBL" id="JACXIY010000067">
    <property type="protein sequence ID" value="MBD2872936.1"/>
    <property type="molecule type" value="Genomic_DNA"/>
</dbReference>
<protein>
    <submittedName>
        <fullName evidence="1">Uncharacterized protein</fullName>
    </submittedName>
</protein>
<dbReference type="RefSeq" id="WP_190868087.1">
    <property type="nucleotide sequence ID" value="NZ_JACXIY010000067.1"/>
</dbReference>